<keyword evidence="2" id="KW-1185">Reference proteome</keyword>
<organism evidence="1 2">
    <name type="scientific">Chitinophaga varians</name>
    <dbReference type="NCBI Taxonomy" id="2202339"/>
    <lineage>
        <taxon>Bacteria</taxon>
        <taxon>Pseudomonadati</taxon>
        <taxon>Bacteroidota</taxon>
        <taxon>Chitinophagia</taxon>
        <taxon>Chitinophagales</taxon>
        <taxon>Chitinophagaceae</taxon>
        <taxon>Chitinophaga</taxon>
    </lineage>
</organism>
<dbReference type="RefSeq" id="WP_168874578.1">
    <property type="nucleotide sequence ID" value="NZ_JABAIA010000004.1"/>
</dbReference>
<evidence type="ECO:0000313" key="2">
    <source>
        <dbReference type="Proteomes" id="UP000570474"/>
    </source>
</evidence>
<evidence type="ECO:0000313" key="1">
    <source>
        <dbReference type="EMBL" id="NLR68617.1"/>
    </source>
</evidence>
<sequence>MKTVSLCAVLFIFAACKTSPPASSCRYAGVVKDLSGIDGCGLVIEMKDGTILLPVEFAVPGFTLKAGQAVKFDFMELKDRASTCMSGRTVRIECILETK</sequence>
<gene>
    <name evidence="1" type="ORF">HGH92_30215</name>
</gene>
<reference evidence="1 2" key="1">
    <citation type="submission" date="2020-04" db="EMBL/GenBank/DDBJ databases">
        <authorList>
            <person name="Yin C."/>
        </authorList>
    </citation>
    <scope>NUCLEOTIDE SEQUENCE [LARGE SCALE GENOMIC DNA]</scope>
    <source>
        <strain evidence="1 2">Ae27</strain>
    </source>
</reference>
<name>A0A847S750_9BACT</name>
<accession>A0A847S750</accession>
<protein>
    <submittedName>
        <fullName evidence="1">Uncharacterized protein</fullName>
    </submittedName>
</protein>
<dbReference type="EMBL" id="JABAIA010000004">
    <property type="protein sequence ID" value="NLR68617.1"/>
    <property type="molecule type" value="Genomic_DNA"/>
</dbReference>
<dbReference type="Proteomes" id="UP000570474">
    <property type="component" value="Unassembled WGS sequence"/>
</dbReference>
<comment type="caution">
    <text evidence="1">The sequence shown here is derived from an EMBL/GenBank/DDBJ whole genome shotgun (WGS) entry which is preliminary data.</text>
</comment>
<proteinExistence type="predicted"/>
<dbReference type="AlphaFoldDB" id="A0A847S750"/>
<dbReference type="PROSITE" id="PS51257">
    <property type="entry name" value="PROKAR_LIPOPROTEIN"/>
    <property type="match status" value="1"/>
</dbReference>